<keyword evidence="6" id="KW-0547">Nucleotide-binding</keyword>
<dbReference type="SUPFAM" id="SSF56854">
    <property type="entry name" value="Bcl-2 inhibitors of programmed cell death"/>
    <property type="match status" value="1"/>
</dbReference>
<protein>
    <recommendedName>
        <fullName evidence="11">Bcl-2-related protein A1</fullName>
        <ecNumber evidence="9">6.3.3.2</ecNumber>
    </recommendedName>
</protein>
<evidence type="ECO:0000256" key="7">
    <source>
        <dbReference type="ARBA" id="ARBA00022840"/>
    </source>
</evidence>
<proteinExistence type="inferred from homology"/>
<comment type="similarity">
    <text evidence="3">Belongs to the 5-formyltetrahydrofolate cyclo-ligase family.</text>
</comment>
<dbReference type="CDD" id="cd06845">
    <property type="entry name" value="Bcl-2_like"/>
    <property type="match status" value="1"/>
</dbReference>
<evidence type="ECO:0000256" key="8">
    <source>
        <dbReference type="ARBA" id="ARBA00036539"/>
    </source>
</evidence>
<dbReference type="NCBIfam" id="TIGR02727">
    <property type="entry name" value="MTHFS_bact"/>
    <property type="match status" value="1"/>
</dbReference>
<dbReference type="GO" id="GO:0005524">
    <property type="term" value="F:ATP binding"/>
    <property type="evidence" value="ECO:0007669"/>
    <property type="project" value="UniProtKB-KW"/>
</dbReference>
<dbReference type="InterPro" id="IPR046371">
    <property type="entry name" value="Bcl-2_BH1-3"/>
</dbReference>
<evidence type="ECO:0000256" key="5">
    <source>
        <dbReference type="ARBA" id="ARBA00022703"/>
    </source>
</evidence>
<dbReference type="GO" id="GO:0005737">
    <property type="term" value="C:cytoplasm"/>
    <property type="evidence" value="ECO:0007669"/>
    <property type="project" value="UniProtKB-SubCell"/>
</dbReference>
<dbReference type="InterPro" id="IPR024185">
    <property type="entry name" value="FTHF_cligase-like_sf"/>
</dbReference>
<comment type="catalytic activity">
    <reaction evidence="8">
        <text>(6S)-5-formyl-5,6,7,8-tetrahydrofolate + ATP = (6R)-5,10-methenyltetrahydrofolate + ADP + phosphate</text>
        <dbReference type="Rhea" id="RHEA:10488"/>
        <dbReference type="ChEBI" id="CHEBI:30616"/>
        <dbReference type="ChEBI" id="CHEBI:43474"/>
        <dbReference type="ChEBI" id="CHEBI:57455"/>
        <dbReference type="ChEBI" id="CHEBI:57457"/>
        <dbReference type="ChEBI" id="CHEBI:456216"/>
        <dbReference type="EC" id="6.3.3.2"/>
    </reaction>
</comment>
<reference evidence="13" key="1">
    <citation type="submission" date="2025-05" db="UniProtKB">
        <authorList>
            <consortium name="Ensembl"/>
        </authorList>
    </citation>
    <scope>IDENTIFICATION</scope>
</reference>
<keyword evidence="5" id="KW-0053">Apoptosis</keyword>
<dbReference type="Ensembl" id="ENSSSCT00065044370.1">
    <property type="protein sequence ID" value="ENSSSCP00065018943.1"/>
    <property type="gene ID" value="ENSSSCG00065032701.1"/>
</dbReference>
<dbReference type="Pfam" id="PF01812">
    <property type="entry name" value="5-FTHF_cyc-lig"/>
    <property type="match status" value="1"/>
</dbReference>
<evidence type="ECO:0000256" key="2">
    <source>
        <dbReference type="ARBA" id="ARBA00009458"/>
    </source>
</evidence>
<dbReference type="SUPFAM" id="SSF100950">
    <property type="entry name" value="NagB/RpiA/CoA transferase-like"/>
    <property type="match status" value="1"/>
</dbReference>
<organism evidence="13 14">
    <name type="scientific">Sus scrofa</name>
    <name type="common">Pig</name>
    <dbReference type="NCBI Taxonomy" id="9823"/>
    <lineage>
        <taxon>Eukaryota</taxon>
        <taxon>Metazoa</taxon>
        <taxon>Chordata</taxon>
        <taxon>Craniata</taxon>
        <taxon>Vertebrata</taxon>
        <taxon>Euteleostomi</taxon>
        <taxon>Mammalia</taxon>
        <taxon>Eutheria</taxon>
        <taxon>Laurasiatheria</taxon>
        <taxon>Artiodactyla</taxon>
        <taxon>Suina</taxon>
        <taxon>Suidae</taxon>
        <taxon>Sus</taxon>
    </lineage>
</organism>
<keyword evidence="4" id="KW-0963">Cytoplasm</keyword>
<dbReference type="InterPro" id="IPR026298">
    <property type="entry name" value="Bcl-2_fam"/>
</dbReference>
<keyword evidence="7" id="KW-0067">ATP-binding</keyword>
<dbReference type="Pfam" id="PF00452">
    <property type="entry name" value="Bcl-2"/>
    <property type="match status" value="1"/>
</dbReference>
<comment type="subcellular location">
    <subcellularLocation>
        <location evidence="1">Cytoplasm</location>
    </subcellularLocation>
</comment>
<dbReference type="GO" id="GO:0006915">
    <property type="term" value="P:apoptotic process"/>
    <property type="evidence" value="ECO:0007669"/>
    <property type="project" value="UniProtKB-KW"/>
</dbReference>
<dbReference type="SMART" id="SM00337">
    <property type="entry name" value="BCL"/>
    <property type="match status" value="1"/>
</dbReference>
<evidence type="ECO:0000256" key="6">
    <source>
        <dbReference type="ARBA" id="ARBA00022741"/>
    </source>
</evidence>
<comment type="function">
    <text evidence="10">Retards apoptosis induced by IL-3 deprivation. May function in the response of hemopoietic cells to external signals and in maintaining endothelial survival during infection. Can inhibit apoptosis induced by serum starvation in the mammary epithelial cell line HC11.</text>
</comment>
<dbReference type="InterPro" id="IPR037171">
    <property type="entry name" value="NagB/RpiA_transferase-like"/>
</dbReference>
<dbReference type="PROSITE" id="PS01080">
    <property type="entry name" value="BH1"/>
    <property type="match status" value="1"/>
</dbReference>
<dbReference type="InterPro" id="IPR020717">
    <property type="entry name" value="Bcl2_BH1_motif_CS"/>
</dbReference>
<evidence type="ECO:0000256" key="1">
    <source>
        <dbReference type="ARBA" id="ARBA00004496"/>
    </source>
</evidence>
<dbReference type="Proteomes" id="UP000694571">
    <property type="component" value="Unplaced"/>
</dbReference>
<evidence type="ECO:0000259" key="12">
    <source>
        <dbReference type="SMART" id="SM00337"/>
    </source>
</evidence>
<dbReference type="AlphaFoldDB" id="A0A8D1YBS8"/>
<dbReference type="PRINTS" id="PR01867">
    <property type="entry name" value="BCL2RLATEDA1"/>
</dbReference>
<dbReference type="Gene3D" id="3.40.50.10420">
    <property type="entry name" value="NagB/RpiA/CoA transferase-like"/>
    <property type="match status" value="1"/>
</dbReference>
<dbReference type="FunFam" id="3.40.50.10420:FF:000007">
    <property type="entry name" value="5-formyltetrahydrofolate cyclo-ligase"/>
    <property type="match status" value="1"/>
</dbReference>
<dbReference type="PANTHER" id="PTHR23407:SF1">
    <property type="entry name" value="5-FORMYLTETRAHYDROFOLATE CYCLO-LIGASE"/>
    <property type="match status" value="1"/>
</dbReference>
<evidence type="ECO:0000313" key="14">
    <source>
        <dbReference type="Proteomes" id="UP000694725"/>
    </source>
</evidence>
<dbReference type="PROSITE" id="PS50062">
    <property type="entry name" value="BCL2_FAMILY"/>
    <property type="match status" value="1"/>
</dbReference>
<evidence type="ECO:0000256" key="11">
    <source>
        <dbReference type="ARBA" id="ARBA00069272"/>
    </source>
</evidence>
<name>A0A8D1YBS8_PIG</name>
<dbReference type="PRINTS" id="PR01862">
    <property type="entry name" value="BCL2FAMILY"/>
</dbReference>
<dbReference type="InterPro" id="IPR002475">
    <property type="entry name" value="Bcl2-like"/>
</dbReference>
<evidence type="ECO:0000256" key="10">
    <source>
        <dbReference type="ARBA" id="ARBA00059818"/>
    </source>
</evidence>
<accession>A0A8D1YBS8</accession>
<dbReference type="InterPro" id="IPR036834">
    <property type="entry name" value="Bcl-2-like_sf"/>
</dbReference>
<dbReference type="InterPro" id="IPR013282">
    <property type="entry name" value="Bcl2A1"/>
</dbReference>
<evidence type="ECO:0000313" key="13">
    <source>
        <dbReference type="Ensembl" id="ENSSSCP00065018943.1"/>
    </source>
</evidence>
<dbReference type="FunFam" id="1.10.437.10:FF:000008">
    <property type="entry name" value="Bcl-2-related protein A1"/>
    <property type="match status" value="1"/>
</dbReference>
<evidence type="ECO:0000256" key="4">
    <source>
        <dbReference type="ARBA" id="ARBA00022490"/>
    </source>
</evidence>
<evidence type="ECO:0000256" key="9">
    <source>
        <dbReference type="ARBA" id="ARBA00038966"/>
    </source>
</evidence>
<sequence>MTDDEFGYIHMLAQDYLKYVLQIPQPGSGPSKTSRVLRDVAFSVQNEVEKNLKPCLDNFDVVSIDTARIIFNQVMEKEFEDGIINWGRIVTIFAFEGILMKKLLRKRIAPDVDTYKEISYFVAEFITKNTGQWIRQNGGWVIAHSQYLKSKRISIFLSMPDEIETEEIIRDIFQQGKTCFIPRYQFQSNHMDMVKLASPEEISSLPKTSWNIHQPGENEIREEALSTGGLDLIFMPGLGFDNCGNRLGRGKGYYDAYLKRCLQSQDVKPYTLALAFKEQICLQVPMDEHDMKVDEVLYEDSPAS</sequence>
<dbReference type="Proteomes" id="UP000694725">
    <property type="component" value="Unplaced"/>
</dbReference>
<dbReference type="Ensembl" id="ENSSSCT00050089260.1">
    <property type="protein sequence ID" value="ENSSSCP00050038320.1"/>
    <property type="gene ID" value="ENSSSCG00050065533.1"/>
</dbReference>
<comment type="similarity">
    <text evidence="2">Belongs to the Bcl-2 family.</text>
</comment>
<dbReference type="Gene3D" id="1.10.437.10">
    <property type="entry name" value="Blc2-like"/>
    <property type="match status" value="1"/>
</dbReference>
<evidence type="ECO:0000256" key="3">
    <source>
        <dbReference type="ARBA" id="ARBA00010638"/>
    </source>
</evidence>
<feature type="domain" description="Bcl-2 Bcl-2 homology region 1-3" evidence="12">
    <location>
        <begin position="37"/>
        <end position="140"/>
    </location>
</feature>
<dbReference type="GO" id="GO:0043066">
    <property type="term" value="P:negative regulation of apoptotic process"/>
    <property type="evidence" value="ECO:0007669"/>
    <property type="project" value="InterPro"/>
</dbReference>
<gene>
    <name evidence="13" type="primary">LOC102167410</name>
</gene>
<dbReference type="PANTHER" id="PTHR23407">
    <property type="entry name" value="ATPASE INHIBITOR/5-FORMYLTETRAHYDROFOLATE CYCLO-LIGASE"/>
    <property type="match status" value="1"/>
</dbReference>
<dbReference type="GO" id="GO:0030272">
    <property type="term" value="F:5-formyltetrahydrofolate cyclo-ligase activity"/>
    <property type="evidence" value="ECO:0007669"/>
    <property type="project" value="UniProtKB-EC"/>
</dbReference>
<dbReference type="InterPro" id="IPR002698">
    <property type="entry name" value="FTHF_cligase"/>
</dbReference>
<dbReference type="EC" id="6.3.3.2" evidence="9"/>